<gene>
    <name evidence="1" type="ORF">BD289DRAFT_135289</name>
</gene>
<evidence type="ECO:0000313" key="1">
    <source>
        <dbReference type="EMBL" id="PSR94486.1"/>
    </source>
</evidence>
<dbReference type="AlphaFoldDB" id="A0A2T3AFC1"/>
<name>A0A2T3AFC1_9PEZI</name>
<dbReference type="InParanoid" id="A0A2T3AFC1"/>
<proteinExistence type="predicted"/>
<organism evidence="1 2">
    <name type="scientific">Coniella lustricola</name>
    <dbReference type="NCBI Taxonomy" id="2025994"/>
    <lineage>
        <taxon>Eukaryota</taxon>
        <taxon>Fungi</taxon>
        <taxon>Dikarya</taxon>
        <taxon>Ascomycota</taxon>
        <taxon>Pezizomycotina</taxon>
        <taxon>Sordariomycetes</taxon>
        <taxon>Sordariomycetidae</taxon>
        <taxon>Diaporthales</taxon>
        <taxon>Schizoparmaceae</taxon>
        <taxon>Coniella</taxon>
    </lineage>
</organism>
<evidence type="ECO:0000313" key="2">
    <source>
        <dbReference type="Proteomes" id="UP000241462"/>
    </source>
</evidence>
<dbReference type="Proteomes" id="UP000241462">
    <property type="component" value="Unassembled WGS sequence"/>
</dbReference>
<keyword evidence="2" id="KW-1185">Reference proteome</keyword>
<protein>
    <submittedName>
        <fullName evidence="1">Uncharacterized protein</fullName>
    </submittedName>
</protein>
<sequence length="217" mass="23072">MNRTVHGRALCLYGQVHAAQAHLYCTHTRPDGCWGPCQVSAPILHCLPVSKSAAPATAYTSPLAGELNCNRPEKGRQRAPRITRTTRARCRARVRHAMADQMEPSTVPHGSHLLGSGRAGSCSAAVAGGRWLRGAGAAEVTGHATWTNRGCCSVTSQNHRRQCQDATRWHAGPLGVRPVVPPSALLFSCSFSCLTELCGGFGSQALACFLLGPESHL</sequence>
<dbReference type="EMBL" id="KZ678397">
    <property type="protein sequence ID" value="PSR94486.1"/>
    <property type="molecule type" value="Genomic_DNA"/>
</dbReference>
<reference evidence="1 2" key="1">
    <citation type="journal article" date="2018" name="Mycol. Prog.">
        <title>Coniella lustricola, a new species from submerged detritus.</title>
        <authorList>
            <person name="Raudabaugh D.B."/>
            <person name="Iturriaga T."/>
            <person name="Carver A."/>
            <person name="Mondo S."/>
            <person name="Pangilinan J."/>
            <person name="Lipzen A."/>
            <person name="He G."/>
            <person name="Amirebrahimi M."/>
            <person name="Grigoriev I.V."/>
            <person name="Miller A.N."/>
        </authorList>
    </citation>
    <scope>NUCLEOTIDE SEQUENCE [LARGE SCALE GENOMIC DNA]</scope>
    <source>
        <strain evidence="1 2">B22-T-1</strain>
    </source>
</reference>
<accession>A0A2T3AFC1</accession>